<gene>
    <name evidence="1" type="ORF">GCM10007933_43060</name>
</gene>
<sequence length="293" mass="31022">MTVRIGKIELTGVQDLHTEEARTLVEQRVPEQQGSVFQDLGREPVTILIDGLLFGDEALSSLETLRQAHAKAEPQSFAADLVVGTDLTEVIIEDFRVRQVAGYKDRYRFSLRLREHIEPPQASDAAMADVNAGVAADGAAWGDTSLAAAGVLQDPASLPAALAANPALLESLDMDALGDAVANNLDSLDTGQLNGMLDTLAAADPTKAGGFFEALGKAGALGGMLAKYAQEGAAFLKQLDPSKLSSLMKAFSGGLDFLKQLKEVTDIATRLAGSIKDLKLPPELDRIIKEGLK</sequence>
<protein>
    <recommendedName>
        <fullName evidence="3">DNA circulation N-terminal domain-containing protein</fullName>
    </recommendedName>
</protein>
<keyword evidence="2" id="KW-1185">Reference proteome</keyword>
<dbReference type="RefSeq" id="WP_284190043.1">
    <property type="nucleotide sequence ID" value="NZ_BSPX01000193.1"/>
</dbReference>
<reference evidence="2" key="1">
    <citation type="journal article" date="2019" name="Int. J. Syst. Evol. Microbiol.">
        <title>The Global Catalogue of Microorganisms (GCM) 10K type strain sequencing project: providing services to taxonomists for standard genome sequencing and annotation.</title>
        <authorList>
            <consortium name="The Broad Institute Genomics Platform"/>
            <consortium name="The Broad Institute Genome Sequencing Center for Infectious Disease"/>
            <person name="Wu L."/>
            <person name="Ma J."/>
        </authorList>
    </citation>
    <scope>NUCLEOTIDE SEQUENCE [LARGE SCALE GENOMIC DNA]</scope>
    <source>
        <strain evidence="2">NBRC 102407</strain>
    </source>
</reference>
<evidence type="ECO:0000313" key="2">
    <source>
        <dbReference type="Proteomes" id="UP001157167"/>
    </source>
</evidence>
<proteinExistence type="predicted"/>
<dbReference type="EMBL" id="BSPX01000193">
    <property type="protein sequence ID" value="GLT24800.1"/>
    <property type="molecule type" value="Genomic_DNA"/>
</dbReference>
<evidence type="ECO:0000313" key="1">
    <source>
        <dbReference type="EMBL" id="GLT24800.1"/>
    </source>
</evidence>
<dbReference type="Proteomes" id="UP001157167">
    <property type="component" value="Unassembled WGS sequence"/>
</dbReference>
<comment type="caution">
    <text evidence="1">The sequence shown here is derived from an EMBL/GenBank/DDBJ whole genome shotgun (WGS) entry which is preliminary data.</text>
</comment>
<name>A0ABQ6FL40_9RHOO</name>
<organism evidence="1 2">
    <name type="scientific">Zoogloea oryzae</name>
    <dbReference type="NCBI Taxonomy" id="310767"/>
    <lineage>
        <taxon>Bacteria</taxon>
        <taxon>Pseudomonadati</taxon>
        <taxon>Pseudomonadota</taxon>
        <taxon>Betaproteobacteria</taxon>
        <taxon>Rhodocyclales</taxon>
        <taxon>Zoogloeaceae</taxon>
        <taxon>Zoogloea</taxon>
    </lineage>
</organism>
<accession>A0ABQ6FL40</accession>
<evidence type="ECO:0008006" key="3">
    <source>
        <dbReference type="Google" id="ProtNLM"/>
    </source>
</evidence>